<dbReference type="SUPFAM" id="SSF52799">
    <property type="entry name" value="(Phosphotyrosine protein) phosphatases II"/>
    <property type="match status" value="1"/>
</dbReference>
<dbReference type="Pfam" id="PF14671">
    <property type="entry name" value="DSPn"/>
    <property type="match status" value="1"/>
</dbReference>
<dbReference type="Proteomes" id="UP000325313">
    <property type="component" value="Unassembled WGS sequence"/>
</dbReference>
<organism evidence="3 4">
    <name type="scientific">Puccinia graminis f. sp. tritici</name>
    <dbReference type="NCBI Taxonomy" id="56615"/>
    <lineage>
        <taxon>Eukaryota</taxon>
        <taxon>Fungi</taxon>
        <taxon>Dikarya</taxon>
        <taxon>Basidiomycota</taxon>
        <taxon>Pucciniomycotina</taxon>
        <taxon>Pucciniomycetes</taxon>
        <taxon>Pucciniales</taxon>
        <taxon>Pucciniaceae</taxon>
        <taxon>Puccinia</taxon>
    </lineage>
</organism>
<dbReference type="EMBL" id="VDEP01000279">
    <property type="protein sequence ID" value="KAA1112283.1"/>
    <property type="molecule type" value="Genomic_DNA"/>
</dbReference>
<sequence length="603" mass="67934">MAQPTNPEPGCYLASIRTQSRSHLPIQPVTSSSSSVIRSPSAAISQFGPRLGLTCFLNPIDPLTLNSTHAFIQSNLQPVYWFTIDSLLLSFYQDTGPLNCACLYRFCLHLHELLEDSSMSDRRIILYSSDDPDKKANAALLMALYCQPNRKLIENNSRRTQPSSLPFLILIGLLFYFFSKSTNSNNQSQSKRQPERRLEQRNNELIRLKQYYTNKTNSSTLLLLPITPQLSSECSNQSFGSQSLTNAQQFIQQWYQQLSDQSNIETQAIYWKNISGHHQHHLLSIHLRLAGGSMYISSGDSNDIMLEIEGIHFQEEGKFYLRAYPSRMYLDTRIHLSSAIDIPSKYLIDHPHLNQSSPNPYPPSPQQLQITQAIIANYEHWIEKIKKILKNGDLPRENDERDGFEHVLANCTFLIYGGLTPLSTTTTQTAESLMKYEQSLVEPTGASLTVPSPGHPILHTLMVSPNLRFPKETLARAALWRFTAKLDSDERNLDRSMSYLQVLHFLYENQLTWIEWAARDELLTEQEHISPSKTERPNTPPPESLVPAIALSSVTSTPPSKSLIAGTSAMPASAVPGQPQKNHEGTLTKAGDQKTTAIPTQIE</sequence>
<name>A0A5B0QH32_PUCGR</name>
<dbReference type="AlphaFoldDB" id="A0A5B0QH32"/>
<evidence type="ECO:0000259" key="2">
    <source>
        <dbReference type="Pfam" id="PF14671"/>
    </source>
</evidence>
<protein>
    <recommendedName>
        <fullName evidence="2">Dual specificity/tyrosine protein phosphatase N-terminal domain-containing protein</fullName>
    </recommendedName>
</protein>
<evidence type="ECO:0000313" key="3">
    <source>
        <dbReference type="EMBL" id="KAA1112283.1"/>
    </source>
</evidence>
<dbReference type="Gene3D" id="3.90.190.10">
    <property type="entry name" value="Protein tyrosine phosphatase superfamily"/>
    <property type="match status" value="1"/>
</dbReference>
<gene>
    <name evidence="3" type="ORF">PGTUg99_007426</name>
</gene>
<feature type="domain" description="Dual specificity/tyrosine protein phosphatase N-terminal" evidence="2">
    <location>
        <begin position="75"/>
        <end position="146"/>
    </location>
</feature>
<evidence type="ECO:0000256" key="1">
    <source>
        <dbReference type="SAM" id="MobiDB-lite"/>
    </source>
</evidence>
<feature type="compositionally biased region" description="Polar residues" evidence="1">
    <location>
        <begin position="593"/>
        <end position="603"/>
    </location>
</feature>
<accession>A0A5B0QH32</accession>
<comment type="caution">
    <text evidence="3">The sequence shown here is derived from an EMBL/GenBank/DDBJ whole genome shotgun (WGS) entry which is preliminary data.</text>
</comment>
<dbReference type="InterPro" id="IPR029260">
    <property type="entry name" value="DSPn"/>
</dbReference>
<evidence type="ECO:0000313" key="4">
    <source>
        <dbReference type="Proteomes" id="UP000325313"/>
    </source>
</evidence>
<dbReference type="InterPro" id="IPR029021">
    <property type="entry name" value="Prot-tyrosine_phosphatase-like"/>
</dbReference>
<feature type="region of interest" description="Disordered" evidence="1">
    <location>
        <begin position="557"/>
        <end position="603"/>
    </location>
</feature>
<proteinExistence type="predicted"/>
<reference evidence="3 4" key="1">
    <citation type="submission" date="2019-05" db="EMBL/GenBank/DDBJ databases">
        <title>Emergence of the Ug99 lineage of the wheat stem rust pathogen through somatic hybridization.</title>
        <authorList>
            <person name="Li F."/>
            <person name="Upadhyaya N.M."/>
            <person name="Sperschneider J."/>
            <person name="Matny O."/>
            <person name="Nguyen-Phuc H."/>
            <person name="Mago R."/>
            <person name="Raley C."/>
            <person name="Miller M.E."/>
            <person name="Silverstein K.A.T."/>
            <person name="Henningsen E."/>
            <person name="Hirsch C.D."/>
            <person name="Visser B."/>
            <person name="Pretorius Z.A."/>
            <person name="Steffenson B.J."/>
            <person name="Schwessinger B."/>
            <person name="Dodds P.N."/>
            <person name="Figueroa M."/>
        </authorList>
    </citation>
    <scope>NUCLEOTIDE SEQUENCE [LARGE SCALE GENOMIC DNA]</scope>
    <source>
        <strain evidence="3 4">Ug99</strain>
    </source>
</reference>